<evidence type="ECO:0000256" key="10">
    <source>
        <dbReference type="SAM" id="SignalP"/>
    </source>
</evidence>
<evidence type="ECO:0000256" key="4">
    <source>
        <dbReference type="ARBA" id="ARBA00022525"/>
    </source>
</evidence>
<comment type="subcellular location">
    <subcellularLocation>
        <location evidence="1">Secreted</location>
        <location evidence="1">Cell wall</location>
    </subcellularLocation>
</comment>
<feature type="signal peptide" evidence="10">
    <location>
        <begin position="1"/>
        <end position="21"/>
    </location>
</feature>
<evidence type="ECO:0000256" key="6">
    <source>
        <dbReference type="ARBA" id="ARBA00023295"/>
    </source>
</evidence>
<feature type="chain" id="PRO_5040273904" evidence="10">
    <location>
        <begin position="22"/>
        <end position="547"/>
    </location>
</feature>
<dbReference type="SUPFAM" id="SSF51126">
    <property type="entry name" value="Pectin lyase-like"/>
    <property type="match status" value="1"/>
</dbReference>
<keyword evidence="7" id="KW-0961">Cell wall biogenesis/degradation</keyword>
<name>A0A9N7MUZ5_STRHE</name>
<dbReference type="GO" id="GO:0004650">
    <property type="term" value="F:polygalacturonase activity"/>
    <property type="evidence" value="ECO:0007669"/>
    <property type="project" value="InterPro"/>
</dbReference>
<evidence type="ECO:0000256" key="7">
    <source>
        <dbReference type="ARBA" id="ARBA00023316"/>
    </source>
</evidence>
<comment type="similarity">
    <text evidence="2 8">Belongs to the glycosyl hydrolase 28 family.</text>
</comment>
<organism evidence="11 12">
    <name type="scientific">Striga hermonthica</name>
    <name type="common">Purple witchweed</name>
    <name type="synonym">Buchnera hermonthica</name>
    <dbReference type="NCBI Taxonomy" id="68872"/>
    <lineage>
        <taxon>Eukaryota</taxon>
        <taxon>Viridiplantae</taxon>
        <taxon>Streptophyta</taxon>
        <taxon>Embryophyta</taxon>
        <taxon>Tracheophyta</taxon>
        <taxon>Spermatophyta</taxon>
        <taxon>Magnoliopsida</taxon>
        <taxon>eudicotyledons</taxon>
        <taxon>Gunneridae</taxon>
        <taxon>Pentapetalae</taxon>
        <taxon>asterids</taxon>
        <taxon>lamiids</taxon>
        <taxon>Lamiales</taxon>
        <taxon>Orobanchaceae</taxon>
        <taxon>Buchnereae</taxon>
        <taxon>Striga</taxon>
    </lineage>
</organism>
<keyword evidence="12" id="KW-1185">Reference proteome</keyword>
<dbReference type="InterPro" id="IPR011050">
    <property type="entry name" value="Pectin_lyase_fold/virulence"/>
</dbReference>
<dbReference type="FunFam" id="2.160.20.10:FF:000004">
    <property type="entry name" value="Pectin lyase-like superfamily protein"/>
    <property type="match status" value="1"/>
</dbReference>
<comment type="caution">
    <text evidence="11">The sequence shown here is derived from an EMBL/GenBank/DDBJ whole genome shotgun (WGS) entry which is preliminary data.</text>
</comment>
<keyword evidence="3" id="KW-0134">Cell wall</keyword>
<feature type="region of interest" description="Disordered" evidence="9">
    <location>
        <begin position="444"/>
        <end position="492"/>
    </location>
</feature>
<dbReference type="InterPro" id="IPR012334">
    <property type="entry name" value="Pectin_lyas_fold"/>
</dbReference>
<keyword evidence="4" id="KW-0964">Secreted</keyword>
<proteinExistence type="inferred from homology"/>
<evidence type="ECO:0000256" key="3">
    <source>
        <dbReference type="ARBA" id="ARBA00022512"/>
    </source>
</evidence>
<evidence type="ECO:0000256" key="5">
    <source>
        <dbReference type="ARBA" id="ARBA00022801"/>
    </source>
</evidence>
<dbReference type="InterPro" id="IPR006626">
    <property type="entry name" value="PbH1"/>
</dbReference>
<keyword evidence="6 8" id="KW-0326">Glycosidase</keyword>
<sequence length="547" mass="59522">MAANVIALIMLSSFAVWSVNGDIPSRLFDVTKYGAVANGRTDDSLAFLRAWQDACAYRGKSGVWIPRGVYLLESVTFSGPCNGPIAFLNKGTLRAPTDPSKFITDTWIGFRYINRLTVAGGGYLDGEGPAAWPYNDCNRNAGCRPLPVSLRLDFVTNSKVHHLRSVNSKNTHINLFACTNVNLTQLRITAPADSPNTDGIRIGSSNTIRISNSRISTGDDCISMVSGTRDVDISFVSCGPGHGISVGSLGKGPQNEYVLGVRVSNCSFTGTENGVRIKTWAPSQSSLASGITFEDIVMRYVRNPIVIDQQYCPHSNCMEGFSSAVQVENVMFKNIRGISQTQVAVNLLCSNIRPCKDIKLVDIDLSYMNHRGRAIAQCSNVLGAAYGLQYRIPNKRVRFGSQLDDSPVKLCAEYGKLEPGVGLENRWVSEPFGQTPAAVQRTGKLSSEAKKIEKKKKIHFSTSSSRGDLTARPPHDLAGSTSAQPPTSFCGHLSGSTTSDFVPWRPHRLRRDPANPPQLLAGSEEILPILRSFLSALRRSRHILSGP</sequence>
<evidence type="ECO:0000313" key="11">
    <source>
        <dbReference type="EMBL" id="CAA0816295.1"/>
    </source>
</evidence>
<evidence type="ECO:0000256" key="1">
    <source>
        <dbReference type="ARBA" id="ARBA00004191"/>
    </source>
</evidence>
<gene>
    <name evidence="11" type="ORF">SHERM_16163</name>
</gene>
<accession>A0A9N7MUZ5</accession>
<keyword evidence="5 8" id="KW-0378">Hydrolase</keyword>
<protein>
    <submittedName>
        <fullName evidence="11">Glycoside hydrolase family 28 protein / polygalacturonase (Pectinase) family protein</fullName>
    </submittedName>
</protein>
<evidence type="ECO:0000256" key="8">
    <source>
        <dbReference type="RuleBase" id="RU361169"/>
    </source>
</evidence>
<keyword evidence="10" id="KW-0732">Signal</keyword>
<reference evidence="11" key="1">
    <citation type="submission" date="2019-12" db="EMBL/GenBank/DDBJ databases">
        <authorList>
            <person name="Scholes J."/>
        </authorList>
    </citation>
    <scope>NUCLEOTIDE SEQUENCE</scope>
</reference>
<evidence type="ECO:0000313" key="12">
    <source>
        <dbReference type="Proteomes" id="UP001153555"/>
    </source>
</evidence>
<dbReference type="SMART" id="SM00710">
    <property type="entry name" value="PbH1"/>
    <property type="match status" value="4"/>
</dbReference>
<dbReference type="AlphaFoldDB" id="A0A9N7MUZ5"/>
<dbReference type="Proteomes" id="UP001153555">
    <property type="component" value="Unassembled WGS sequence"/>
</dbReference>
<dbReference type="GO" id="GO:0071555">
    <property type="term" value="P:cell wall organization"/>
    <property type="evidence" value="ECO:0007669"/>
    <property type="project" value="UniProtKB-KW"/>
</dbReference>
<evidence type="ECO:0000256" key="9">
    <source>
        <dbReference type="SAM" id="MobiDB-lite"/>
    </source>
</evidence>
<dbReference type="OrthoDB" id="187139at2759"/>
<dbReference type="EMBL" id="CACSLK010013932">
    <property type="protein sequence ID" value="CAA0816295.1"/>
    <property type="molecule type" value="Genomic_DNA"/>
</dbReference>
<dbReference type="PANTHER" id="PTHR31375">
    <property type="match status" value="1"/>
</dbReference>
<dbReference type="InterPro" id="IPR000743">
    <property type="entry name" value="Glyco_hydro_28"/>
</dbReference>
<dbReference type="Pfam" id="PF00295">
    <property type="entry name" value="Glyco_hydro_28"/>
    <property type="match status" value="1"/>
</dbReference>
<evidence type="ECO:0000256" key="2">
    <source>
        <dbReference type="ARBA" id="ARBA00008834"/>
    </source>
</evidence>
<dbReference type="GO" id="GO:0005975">
    <property type="term" value="P:carbohydrate metabolic process"/>
    <property type="evidence" value="ECO:0007669"/>
    <property type="project" value="InterPro"/>
</dbReference>
<dbReference type="Gene3D" id="2.160.20.10">
    <property type="entry name" value="Single-stranded right-handed beta-helix, Pectin lyase-like"/>
    <property type="match status" value="1"/>
</dbReference>